<dbReference type="Proteomes" id="UP000036681">
    <property type="component" value="Unplaced"/>
</dbReference>
<proteinExistence type="predicted"/>
<keyword evidence="1" id="KW-1133">Transmembrane helix</keyword>
<evidence type="ECO:0000256" key="1">
    <source>
        <dbReference type="SAM" id="Phobius"/>
    </source>
</evidence>
<evidence type="ECO:0000313" key="2">
    <source>
        <dbReference type="Proteomes" id="UP000036681"/>
    </source>
</evidence>
<keyword evidence="1" id="KW-0472">Membrane</keyword>
<keyword evidence="1" id="KW-0812">Transmembrane</keyword>
<reference evidence="3" key="1">
    <citation type="submission" date="2023-03" db="UniProtKB">
        <authorList>
            <consortium name="WormBaseParasite"/>
        </authorList>
    </citation>
    <scope>IDENTIFICATION</scope>
</reference>
<name>A0A9J2PQT1_ASCLU</name>
<dbReference type="WBParaSite" id="ALUE_0001187101-mRNA-1">
    <property type="protein sequence ID" value="ALUE_0001187101-mRNA-1"/>
    <property type="gene ID" value="ALUE_0001187101"/>
</dbReference>
<evidence type="ECO:0000313" key="3">
    <source>
        <dbReference type="WBParaSite" id="ALUE_0001187101-mRNA-1"/>
    </source>
</evidence>
<organism evidence="2 3">
    <name type="scientific">Ascaris lumbricoides</name>
    <name type="common">Giant roundworm</name>
    <dbReference type="NCBI Taxonomy" id="6252"/>
    <lineage>
        <taxon>Eukaryota</taxon>
        <taxon>Metazoa</taxon>
        <taxon>Ecdysozoa</taxon>
        <taxon>Nematoda</taxon>
        <taxon>Chromadorea</taxon>
        <taxon>Rhabditida</taxon>
        <taxon>Spirurina</taxon>
        <taxon>Ascaridomorpha</taxon>
        <taxon>Ascaridoidea</taxon>
        <taxon>Ascarididae</taxon>
        <taxon>Ascaris</taxon>
    </lineage>
</organism>
<sequence>MFDLTGFPCGCNSLPENPGISGYLLPCSGGTFCLMATTYLSIIICLK</sequence>
<protein>
    <submittedName>
        <fullName evidence="3">Uncharacterized protein</fullName>
    </submittedName>
</protein>
<accession>A0A9J2PQT1</accession>
<keyword evidence="2" id="KW-1185">Reference proteome</keyword>
<feature type="transmembrane region" description="Helical" evidence="1">
    <location>
        <begin position="23"/>
        <end position="46"/>
    </location>
</feature>
<dbReference type="AlphaFoldDB" id="A0A9J2PQT1"/>